<dbReference type="Proteomes" id="UP001347796">
    <property type="component" value="Unassembled WGS sequence"/>
</dbReference>
<dbReference type="EMBL" id="JAZGQO010000008">
    <property type="protein sequence ID" value="KAK6178636.1"/>
    <property type="molecule type" value="Genomic_DNA"/>
</dbReference>
<keyword evidence="2" id="KW-1185">Reference proteome</keyword>
<proteinExistence type="predicted"/>
<gene>
    <name evidence="1" type="ORF">SNE40_011166</name>
</gene>
<protein>
    <submittedName>
        <fullName evidence="1">Uncharacterized protein</fullName>
    </submittedName>
</protein>
<evidence type="ECO:0000313" key="1">
    <source>
        <dbReference type="EMBL" id="KAK6178636.1"/>
    </source>
</evidence>
<name>A0AAN8JI74_PATCE</name>
<organism evidence="1 2">
    <name type="scientific">Patella caerulea</name>
    <name type="common">Rayed Mediterranean limpet</name>
    <dbReference type="NCBI Taxonomy" id="87958"/>
    <lineage>
        <taxon>Eukaryota</taxon>
        <taxon>Metazoa</taxon>
        <taxon>Spiralia</taxon>
        <taxon>Lophotrochozoa</taxon>
        <taxon>Mollusca</taxon>
        <taxon>Gastropoda</taxon>
        <taxon>Patellogastropoda</taxon>
        <taxon>Patelloidea</taxon>
        <taxon>Patellidae</taxon>
        <taxon>Patella</taxon>
    </lineage>
</organism>
<dbReference type="AlphaFoldDB" id="A0AAN8JI74"/>
<reference evidence="1 2" key="1">
    <citation type="submission" date="2024-01" db="EMBL/GenBank/DDBJ databases">
        <title>The genome of the rayed Mediterranean limpet Patella caerulea (Linnaeus, 1758).</title>
        <authorList>
            <person name="Anh-Thu Weber A."/>
            <person name="Halstead-Nussloch G."/>
        </authorList>
    </citation>
    <scope>NUCLEOTIDE SEQUENCE [LARGE SCALE GENOMIC DNA]</scope>
    <source>
        <strain evidence="1">AATW-2023a</strain>
        <tissue evidence="1">Whole specimen</tissue>
    </source>
</reference>
<sequence length="176" mass="20083">MSQRMPPKSNIFQSRGQMLLKMALEKRHTVSETPTCDLIESEVVLTRNTNLYSNTHIDVNSGEVSKNVSDPSKYFQMNRELPERQPRPISPKIQIIVPNLTENYDKPLGSPLEIDLIQLNYMQSDDDNEQIVNNSVLDDINLSDIIPSFDLKNDEHIESDVNKCPVMVPDDDRPST</sequence>
<accession>A0AAN8JI74</accession>
<evidence type="ECO:0000313" key="2">
    <source>
        <dbReference type="Proteomes" id="UP001347796"/>
    </source>
</evidence>
<comment type="caution">
    <text evidence="1">The sequence shown here is derived from an EMBL/GenBank/DDBJ whole genome shotgun (WGS) entry which is preliminary data.</text>
</comment>